<sequence>MASSLHLCCLLHNETPQLLHSVSLLCRGLHRHGRRRRQTPDPAKIKLNPFQWLASKYLHFRSLTFLIIFRSTKSFVNYRHILSNQPRLFQLCHLNPANIPIL</sequence>
<proteinExistence type="predicted"/>
<dbReference type="EMBL" id="HG994363">
    <property type="protein sequence ID" value="CAF2041715.1"/>
    <property type="molecule type" value="Genomic_DNA"/>
</dbReference>
<evidence type="ECO:0000313" key="1">
    <source>
        <dbReference type="EMBL" id="CAF2041715.1"/>
    </source>
</evidence>
<organism evidence="1">
    <name type="scientific">Brassica napus</name>
    <name type="common">Rape</name>
    <dbReference type="NCBI Taxonomy" id="3708"/>
    <lineage>
        <taxon>Eukaryota</taxon>
        <taxon>Viridiplantae</taxon>
        <taxon>Streptophyta</taxon>
        <taxon>Embryophyta</taxon>
        <taxon>Tracheophyta</taxon>
        <taxon>Spermatophyta</taxon>
        <taxon>Magnoliopsida</taxon>
        <taxon>eudicotyledons</taxon>
        <taxon>Gunneridae</taxon>
        <taxon>Pentapetalae</taxon>
        <taxon>rosids</taxon>
        <taxon>malvids</taxon>
        <taxon>Brassicales</taxon>
        <taxon>Brassicaceae</taxon>
        <taxon>Brassiceae</taxon>
        <taxon>Brassica</taxon>
    </lineage>
</organism>
<reference evidence="1" key="1">
    <citation type="submission" date="2021-01" db="EMBL/GenBank/DDBJ databases">
        <authorList>
            <consortium name="Genoscope - CEA"/>
            <person name="William W."/>
        </authorList>
    </citation>
    <scope>NUCLEOTIDE SEQUENCE</scope>
</reference>
<protein>
    <submittedName>
        <fullName evidence="1">(rape) hypothetical protein</fullName>
    </submittedName>
</protein>
<accession>A0A816NYB2</accession>
<name>A0A816NYB2_BRANA</name>
<dbReference type="AlphaFoldDB" id="A0A816NYB2"/>
<dbReference type="Proteomes" id="UP001295469">
    <property type="component" value="Chromosome A09"/>
</dbReference>
<gene>
    <name evidence="1" type="ORF">DARMORV10_A09P22470.1</name>
</gene>